<feature type="region of interest" description="Disordered" evidence="1">
    <location>
        <begin position="177"/>
        <end position="232"/>
    </location>
</feature>
<organism evidence="2 3">
    <name type="scientific">Euphydryas editha</name>
    <name type="common">Edith's checkerspot</name>
    <dbReference type="NCBI Taxonomy" id="104508"/>
    <lineage>
        <taxon>Eukaryota</taxon>
        <taxon>Metazoa</taxon>
        <taxon>Ecdysozoa</taxon>
        <taxon>Arthropoda</taxon>
        <taxon>Hexapoda</taxon>
        <taxon>Insecta</taxon>
        <taxon>Pterygota</taxon>
        <taxon>Neoptera</taxon>
        <taxon>Endopterygota</taxon>
        <taxon>Lepidoptera</taxon>
        <taxon>Glossata</taxon>
        <taxon>Ditrysia</taxon>
        <taxon>Papilionoidea</taxon>
        <taxon>Nymphalidae</taxon>
        <taxon>Nymphalinae</taxon>
        <taxon>Euphydryas</taxon>
    </lineage>
</organism>
<evidence type="ECO:0000313" key="2">
    <source>
        <dbReference type="EMBL" id="CAH2092426.1"/>
    </source>
</evidence>
<comment type="caution">
    <text evidence="2">The sequence shown here is derived from an EMBL/GenBank/DDBJ whole genome shotgun (WGS) entry which is preliminary data.</text>
</comment>
<feature type="compositionally biased region" description="Low complexity" evidence="1">
    <location>
        <begin position="244"/>
        <end position="260"/>
    </location>
</feature>
<feature type="region of interest" description="Disordered" evidence="1">
    <location>
        <begin position="244"/>
        <end position="276"/>
    </location>
</feature>
<sequence length="407" mass="43683">MLEEPCIEAERAIEEQVRTAEEGRRALGLDVEDPRTADALCKQFGTDLDLIYEVAIRSSYFKGTSVHALKDAAASIKSVVEDLSARSASDDVRKLQLENARLRSEMQELRLQMEELRHQRRNRAPATPSANGEDPPEEWKASMRGTMGRMLDARLAGLEEQLLPAKSLRPPLAADRIREDGQAVPASAAKKKKLAPKTEPASGPASKKMTPRTEPAPKEGPDGGEWTTVVKKTKKKKAKSYAAAAAAAPVPSKPQSLAQPKPKKARKPRLASPRSPAVLGTLDKYAEGKVVTYCHLLKRAADTIDLANLGIVGGLKLRRAATGARLLELPKGQTPEAAGRLAEAMQETLGSTARVVQPMKLASLQISGLDDSVTEAVAAAVAKVGLCDNGSIKVGAMEMDLADWDSP</sequence>
<proteinExistence type="predicted"/>
<dbReference type="EMBL" id="CAKOGL010000011">
    <property type="protein sequence ID" value="CAH2092426.1"/>
    <property type="molecule type" value="Genomic_DNA"/>
</dbReference>
<evidence type="ECO:0008006" key="4">
    <source>
        <dbReference type="Google" id="ProtNLM"/>
    </source>
</evidence>
<dbReference type="AlphaFoldDB" id="A0AAU9TZY8"/>
<protein>
    <recommendedName>
        <fullName evidence="4">Gag-like protein</fullName>
    </recommendedName>
</protein>
<gene>
    <name evidence="2" type="ORF">EEDITHA_LOCUS8183</name>
</gene>
<evidence type="ECO:0000313" key="3">
    <source>
        <dbReference type="Proteomes" id="UP001153954"/>
    </source>
</evidence>
<dbReference type="Proteomes" id="UP001153954">
    <property type="component" value="Unassembled WGS sequence"/>
</dbReference>
<name>A0AAU9TZY8_EUPED</name>
<evidence type="ECO:0000256" key="1">
    <source>
        <dbReference type="SAM" id="MobiDB-lite"/>
    </source>
</evidence>
<reference evidence="2" key="1">
    <citation type="submission" date="2022-03" db="EMBL/GenBank/DDBJ databases">
        <authorList>
            <person name="Tunstrom K."/>
        </authorList>
    </citation>
    <scope>NUCLEOTIDE SEQUENCE</scope>
</reference>
<accession>A0AAU9TZY8</accession>
<keyword evidence="3" id="KW-1185">Reference proteome</keyword>
<feature type="region of interest" description="Disordered" evidence="1">
    <location>
        <begin position="118"/>
        <end position="140"/>
    </location>
</feature>